<evidence type="ECO:0000256" key="2">
    <source>
        <dbReference type="SAM" id="Phobius"/>
    </source>
</evidence>
<dbReference type="WBParaSite" id="L893_g11280.t1">
    <property type="protein sequence ID" value="L893_g11280.t1"/>
    <property type="gene ID" value="L893_g11280"/>
</dbReference>
<keyword evidence="2" id="KW-0812">Transmembrane</keyword>
<proteinExistence type="predicted"/>
<evidence type="ECO:0000313" key="3">
    <source>
        <dbReference type="Proteomes" id="UP000095287"/>
    </source>
</evidence>
<reference evidence="4" key="1">
    <citation type="submission" date="2016-11" db="UniProtKB">
        <authorList>
            <consortium name="WormBaseParasite"/>
        </authorList>
    </citation>
    <scope>IDENTIFICATION</scope>
</reference>
<evidence type="ECO:0000313" key="4">
    <source>
        <dbReference type="WBParaSite" id="L893_g11280.t1"/>
    </source>
</evidence>
<keyword evidence="3" id="KW-1185">Reference proteome</keyword>
<dbReference type="AlphaFoldDB" id="A0A1I7XZT8"/>
<accession>A0A1I7XZT8</accession>
<dbReference type="Proteomes" id="UP000095287">
    <property type="component" value="Unplaced"/>
</dbReference>
<sequence length="311" mass="36316">MSPRERWCNFVVVVFLFVVVPLVCVFLVTELPNSRMCYVEEAEPRRITFGKLQLKQFFSTTTQLPLTTVPRHKDRPRLSTRTLKKEPRQVSCPKHIAYEKLPTFHSDEAAREHLERLACRRMNFLIEYISARKRGEMFSCPLWIMHQLNHLEVQAKKISSRGGMYLRQAWEDLKKNHIPWKSSECLSLHTGYFDALSEIDTFPRCELKSLEDCESNRKVRRSRRRVDEHGEIKVLKCTETIVVEMCAVSIASLAMLSYLCLKCLQKRKESVRLRYVMISVVEGSGKTKDEPPTYDSLLKGPYSSRDPRLDL</sequence>
<feature type="region of interest" description="Disordered" evidence="1">
    <location>
        <begin position="285"/>
        <end position="311"/>
    </location>
</feature>
<feature type="transmembrane region" description="Helical" evidence="2">
    <location>
        <begin position="7"/>
        <end position="28"/>
    </location>
</feature>
<evidence type="ECO:0000256" key="1">
    <source>
        <dbReference type="SAM" id="MobiDB-lite"/>
    </source>
</evidence>
<protein>
    <submittedName>
        <fullName evidence="4">Transmembrane protein</fullName>
    </submittedName>
</protein>
<keyword evidence="2" id="KW-1133">Transmembrane helix</keyword>
<name>A0A1I7XZT8_9BILA</name>
<keyword evidence="2" id="KW-0472">Membrane</keyword>
<organism evidence="3 4">
    <name type="scientific">Steinernema glaseri</name>
    <dbReference type="NCBI Taxonomy" id="37863"/>
    <lineage>
        <taxon>Eukaryota</taxon>
        <taxon>Metazoa</taxon>
        <taxon>Ecdysozoa</taxon>
        <taxon>Nematoda</taxon>
        <taxon>Chromadorea</taxon>
        <taxon>Rhabditida</taxon>
        <taxon>Tylenchina</taxon>
        <taxon>Panagrolaimomorpha</taxon>
        <taxon>Strongyloidoidea</taxon>
        <taxon>Steinernematidae</taxon>
        <taxon>Steinernema</taxon>
    </lineage>
</organism>